<evidence type="ECO:0000259" key="2">
    <source>
        <dbReference type="Pfam" id="PF13968"/>
    </source>
</evidence>
<feature type="transmembrane region" description="Helical" evidence="1">
    <location>
        <begin position="331"/>
        <end position="353"/>
    </location>
</feature>
<name>A0A816KIE2_BRANA</name>
<dbReference type="Proteomes" id="UP001295469">
    <property type="component" value="Chromosome C02"/>
</dbReference>
<feature type="transmembrane region" description="Helical" evidence="1">
    <location>
        <begin position="118"/>
        <end position="136"/>
    </location>
</feature>
<dbReference type="PANTHER" id="PTHR31325">
    <property type="entry name" value="OS01G0798800 PROTEIN-RELATED"/>
    <property type="match status" value="1"/>
</dbReference>
<accession>A0A816KIE2</accession>
<evidence type="ECO:0000256" key="1">
    <source>
        <dbReference type="SAM" id="Phobius"/>
    </source>
</evidence>
<keyword evidence="1" id="KW-0812">Transmembrane</keyword>
<gene>
    <name evidence="3" type="ORF">DARMORV10_C02P46360.1</name>
</gene>
<feature type="transmembrane region" description="Helical" evidence="1">
    <location>
        <begin position="16"/>
        <end position="35"/>
    </location>
</feature>
<feature type="domain" description="DUF4220" evidence="2">
    <location>
        <begin position="52"/>
        <end position="449"/>
    </location>
</feature>
<feature type="transmembrane region" description="Helical" evidence="1">
    <location>
        <begin position="47"/>
        <end position="69"/>
    </location>
</feature>
<dbReference type="InterPro" id="IPR007658">
    <property type="entry name" value="DUF594"/>
</dbReference>
<dbReference type="EMBL" id="HG994366">
    <property type="protein sequence ID" value="CAF1919347.1"/>
    <property type="molecule type" value="Genomic_DNA"/>
</dbReference>
<feature type="transmembrane region" description="Helical" evidence="1">
    <location>
        <begin position="526"/>
        <end position="544"/>
    </location>
</feature>
<evidence type="ECO:0000313" key="3">
    <source>
        <dbReference type="EMBL" id="CAF1919347.1"/>
    </source>
</evidence>
<keyword evidence="1" id="KW-1133">Transmembrane helix</keyword>
<feature type="transmembrane region" description="Helical" evidence="1">
    <location>
        <begin position="300"/>
        <end position="319"/>
    </location>
</feature>
<feature type="transmembrane region" description="Helical" evidence="1">
    <location>
        <begin position="938"/>
        <end position="964"/>
    </location>
</feature>
<dbReference type="Pfam" id="PF13968">
    <property type="entry name" value="DUF4220"/>
    <property type="match status" value="2"/>
</dbReference>
<reference evidence="3" key="1">
    <citation type="submission" date="2021-01" db="EMBL/GenBank/DDBJ databases">
        <authorList>
            <consortium name="Genoscope - CEA"/>
            <person name="William W."/>
        </authorList>
    </citation>
    <scope>NUCLEOTIDE SEQUENCE</scope>
</reference>
<feature type="domain" description="DUF4220" evidence="2">
    <location>
        <begin position="707"/>
        <end position="1041"/>
    </location>
</feature>
<feature type="transmembrane region" description="Helical" evidence="1">
    <location>
        <begin position="768"/>
        <end position="784"/>
    </location>
</feature>
<sequence length="1415" mass="164626">MVEAIPKPIKDIWDTWSIRTTLIFSLSFQSFLIFFAPQRKRTSRKVLLSLIWSAYLLADWAANFAAGQISDSQGDDAEPGEPKNNSKLLAFWVPFLLLHLGGPDTITALALEDNELWLRHLLGLAFQAIATVYVFLQSLPNDLWRPILLVSATGVIKYVERTLALYLASLDKFKDSMIQRPDPGPNYAKLMEEYAAKKLMKMPTQIIKIEEPEKDPKAGAKVKPYDLTELNILQYAYKYFNIFKGLVVDLIFTFQQRAESKRFFSELKPDEALRILEVELNFIYEALYTKAEILHNWIGVIFRFIALGCLIAALRIFQYKDKKDYGRFDVGLTYALLIGGIALDCISLIMFCLSDWTFVRLRKMKDEVDDPDTKLDNFLNWILGARGLKTEKYKCFKPSKDEDNKVNWFDKDEDVEKDRTDKTCHEVLDTFFMVRRWSEYVHAHNLLEYCRSITPKRIHHTKGFIHMSFDWFIKVFRIGVVFEAIGKAIAFCFHSIKQAGHNVYKWFDNKISVLCKNRKWLKEDYIRSWIYWTFVIFHLLGYLTRKFMDFFGIQAQFEEIIYTSSDRVTLDLWEHIFGEVLKKSRFADDSESAMRVSSARGDWSLRDIQGEERETEKKRERLLRYVMEMDYDQSLLVWHIATELLYQSEPATKETMVEVIPKHIKDVWDRWNIRGAIILSLTLQAILICFSPLRKRTPRRLLIMLVWSFYLLADWSANFAVGLISKNQDTITTFALEDNALWLRHVFGLVFQAIAGVYVVLQSIPNSLWLIILLVFISGTIKYLERTTALYSASLDKLPTKIILIDEPDKENKPKKLVHPAQASEIRKDKEKSKLTDLEIAQYAYKFFNTFKGLVVNLIFSFRERDESLEIFQNLTDPEEALRIIEVELGFLYDALFTKVAVLHTLIGTISQVVASGTLVAAFILFHKKPNKGREFHPADVVVTYTLFAVGLALDLISILLFLFSDWTCAALSSLKDDPDEDLSPKDQFFNWLLSLRKLSWTMQECNKEGDDKCSKHEVLTTGFFLRRWCGSINVFNFLAYATNAKVARIHDARGRLRRYAWTALTYPFEKLSFIIQTLGGLVPKLINAVHKRISHKVNETSRKHPWVRSTIYPFYFGFLSRIPHFIKIVWDKFSDFFDISDMLDMVYKMLFLHGEPMTKELWAFMFNELKYKSKFGDSPENAKRISLARGQWTLRDNLPEDADREKLVGYVTNFDYDQSLLMWHIATELCYQQEETIPCKHYSNREFIKIISDYVMYLLIMQPGLMSEVAGIGKIRFRDTMAEADKFFHMRHIENVRDVKIASKTILDVSSDIDPMGVKGDRSKSVLFDASRLAKDLRQLEERYGKDKWEILSKVWVELLCYAACHCDSTAHVEQLSRGGELINFVWLLMAHFGLTDQFQINKGDARAKLIIGK</sequence>
<feature type="transmembrane region" description="Helical" evidence="1">
    <location>
        <begin position="702"/>
        <end position="721"/>
    </location>
</feature>
<keyword evidence="1" id="KW-0472">Membrane</keyword>
<dbReference type="Pfam" id="PF04578">
    <property type="entry name" value="DUF594"/>
    <property type="match status" value="1"/>
</dbReference>
<dbReference type="InterPro" id="IPR025315">
    <property type="entry name" value="DUF4220"/>
</dbReference>
<feature type="transmembrane region" description="Helical" evidence="1">
    <location>
        <begin position="89"/>
        <end position="111"/>
    </location>
</feature>
<feature type="transmembrane region" description="Helical" evidence="1">
    <location>
        <begin position="148"/>
        <end position="170"/>
    </location>
</feature>
<proteinExistence type="predicted"/>
<feature type="transmembrane region" description="Helical" evidence="1">
    <location>
        <begin position="901"/>
        <end position="926"/>
    </location>
</feature>
<feature type="transmembrane region" description="Helical" evidence="1">
    <location>
        <begin position="671"/>
        <end position="690"/>
    </location>
</feature>
<feature type="transmembrane region" description="Helical" evidence="1">
    <location>
        <begin position="741"/>
        <end position="761"/>
    </location>
</feature>
<organism evidence="3">
    <name type="scientific">Brassica napus</name>
    <name type="common">Rape</name>
    <dbReference type="NCBI Taxonomy" id="3708"/>
    <lineage>
        <taxon>Eukaryota</taxon>
        <taxon>Viridiplantae</taxon>
        <taxon>Streptophyta</taxon>
        <taxon>Embryophyta</taxon>
        <taxon>Tracheophyta</taxon>
        <taxon>Spermatophyta</taxon>
        <taxon>Magnoliopsida</taxon>
        <taxon>eudicotyledons</taxon>
        <taxon>Gunneridae</taxon>
        <taxon>Pentapetalae</taxon>
        <taxon>rosids</taxon>
        <taxon>malvids</taxon>
        <taxon>Brassicales</taxon>
        <taxon>Brassicaceae</taxon>
        <taxon>Brassiceae</taxon>
        <taxon>Brassica</taxon>
    </lineage>
</organism>
<protein>
    <submittedName>
        <fullName evidence="3">(rape) hypothetical protein</fullName>
    </submittedName>
</protein>